<organism evidence="1 2">
    <name type="scientific">Parapedobacter pyrenivorans</name>
    <dbReference type="NCBI Taxonomy" id="1305674"/>
    <lineage>
        <taxon>Bacteria</taxon>
        <taxon>Pseudomonadati</taxon>
        <taxon>Bacteroidota</taxon>
        <taxon>Sphingobacteriia</taxon>
        <taxon>Sphingobacteriales</taxon>
        <taxon>Sphingobacteriaceae</taxon>
        <taxon>Parapedobacter</taxon>
    </lineage>
</organism>
<comment type="caution">
    <text evidence="1">The sequence shown here is derived from an EMBL/GenBank/DDBJ whole genome shotgun (WGS) entry which is preliminary data.</text>
</comment>
<proteinExistence type="predicted"/>
<gene>
    <name evidence="1" type="ORF">GCM10007415_45170</name>
</gene>
<protein>
    <submittedName>
        <fullName evidence="1">Uncharacterized protein</fullName>
    </submittedName>
</protein>
<dbReference type="Proteomes" id="UP000660862">
    <property type="component" value="Unassembled WGS sequence"/>
</dbReference>
<evidence type="ECO:0000313" key="1">
    <source>
        <dbReference type="EMBL" id="GGH03959.1"/>
    </source>
</evidence>
<reference evidence="1" key="1">
    <citation type="journal article" date="2014" name="Int. J. Syst. Evol. Microbiol.">
        <title>Complete genome sequence of Corynebacterium casei LMG S-19264T (=DSM 44701T), isolated from a smear-ripened cheese.</title>
        <authorList>
            <consortium name="US DOE Joint Genome Institute (JGI-PGF)"/>
            <person name="Walter F."/>
            <person name="Albersmeier A."/>
            <person name="Kalinowski J."/>
            <person name="Ruckert C."/>
        </authorList>
    </citation>
    <scope>NUCLEOTIDE SEQUENCE</scope>
    <source>
        <strain evidence="1">CGMCC 1.12195</strain>
    </source>
</reference>
<keyword evidence="2" id="KW-1185">Reference proteome</keyword>
<accession>A0A917I3E3</accession>
<dbReference type="AlphaFoldDB" id="A0A917I3E3"/>
<dbReference type="EMBL" id="BMER01000007">
    <property type="protein sequence ID" value="GGH03959.1"/>
    <property type="molecule type" value="Genomic_DNA"/>
</dbReference>
<sequence length="452" mass="46849">MGVQIVTAQITINLPQANISARTDFTATLASGTYSSIVTLLPTFSVRANTAAFSSTVGTSATVPLNAVRIRLRSIGSLSLVGLGNEVTLSTTYGTLYTALANLGGGAVTADYRVVTSSHTWNAGIFSTPIQFRTGALSPNQLTPTTPTLVLSVPAFIAPQATLPVVSIPINTLAMFRAATGVVANTAIAVSTTVPYQLQLRAGTAQFSFSTGTAYNQLPTTGVNLVNGTLPNIPSAGTIPLSSTDQSLSPAGGIAVPTANNQTLTAAFSISQTNLRTGFVQAGTYTVPITFTWSKLPSAYPTNTPITVPRTSTLQVVVSDMSELAANQQQVSLAFTAAADYRQGVAVEMANHLRVSKTTPYDIYVRATGSNFTSTSGEFPVGVLRIGPTAAQTGVGTITLSTTSQRLVTSADPVIDRPIGLRYSIPAAAVSQLLGQPPGVYTAEVIYSFTAL</sequence>
<reference evidence="1" key="2">
    <citation type="submission" date="2020-09" db="EMBL/GenBank/DDBJ databases">
        <authorList>
            <person name="Sun Q."/>
            <person name="Zhou Y."/>
        </authorList>
    </citation>
    <scope>NUCLEOTIDE SEQUENCE</scope>
    <source>
        <strain evidence="1">CGMCC 1.12195</strain>
    </source>
</reference>
<evidence type="ECO:0000313" key="2">
    <source>
        <dbReference type="Proteomes" id="UP000660862"/>
    </source>
</evidence>
<name>A0A917I3E3_9SPHI</name>